<keyword evidence="9" id="KW-0472">Membrane</keyword>
<keyword evidence="4" id="KW-1003">Cell membrane</keyword>
<dbReference type="PROSITE" id="PS50893">
    <property type="entry name" value="ABC_TRANSPORTER_2"/>
    <property type="match status" value="1"/>
</dbReference>
<evidence type="ECO:0000256" key="4">
    <source>
        <dbReference type="ARBA" id="ARBA00022475"/>
    </source>
</evidence>
<sequence length="247" mass="26354">MPTAELRDLTVHIDTGRWSETVLEAVNLAVPAGRITALLGESGCGKSMIAAAITGLLPASANSTGQVHIDGAAVRDERTWRQLRAGTVGLVPQSDVTAFVPDETVGAQLIDLHRLHRARSVEDACAAALYPIDGFDLFPHQHSAGQIQRAALAAALLPAPRLLIVDEPTASLDTGTGYEVWTNLREYADTGAAVLAITHDAALLIDTGVTDRMVFMRHGRITVAGPTTEIRTLEDPYVRGFFQQSGQ</sequence>
<dbReference type="InterPro" id="IPR050388">
    <property type="entry name" value="ABC_Ni/Peptide_Import"/>
</dbReference>
<organism evidence="11 12">
    <name type="scientific">Amycolatopsis antarctica</name>
    <dbReference type="NCBI Taxonomy" id="1854586"/>
    <lineage>
        <taxon>Bacteria</taxon>
        <taxon>Bacillati</taxon>
        <taxon>Actinomycetota</taxon>
        <taxon>Actinomycetes</taxon>
        <taxon>Pseudonocardiales</taxon>
        <taxon>Pseudonocardiaceae</taxon>
        <taxon>Amycolatopsis</taxon>
    </lineage>
</organism>
<dbReference type="Pfam" id="PF00005">
    <property type="entry name" value="ABC_tran"/>
    <property type="match status" value="1"/>
</dbReference>
<comment type="caution">
    <text evidence="11">The sequence shown here is derived from an EMBL/GenBank/DDBJ whole genome shotgun (WGS) entry which is preliminary data.</text>
</comment>
<evidence type="ECO:0000256" key="9">
    <source>
        <dbReference type="ARBA" id="ARBA00023136"/>
    </source>
</evidence>
<dbReference type="PANTHER" id="PTHR43297">
    <property type="entry name" value="OLIGOPEPTIDE TRANSPORT ATP-BINDING PROTEIN APPD"/>
    <property type="match status" value="1"/>
</dbReference>
<keyword evidence="5" id="KW-0997">Cell inner membrane</keyword>
<dbReference type="InterPro" id="IPR003439">
    <property type="entry name" value="ABC_transporter-like_ATP-bd"/>
</dbReference>
<dbReference type="GO" id="GO:0005886">
    <property type="term" value="C:plasma membrane"/>
    <property type="evidence" value="ECO:0007669"/>
    <property type="project" value="UniProtKB-SubCell"/>
</dbReference>
<dbReference type="Proteomes" id="UP000242444">
    <property type="component" value="Unassembled WGS sequence"/>
</dbReference>
<dbReference type="OrthoDB" id="8036461at2"/>
<evidence type="ECO:0000313" key="11">
    <source>
        <dbReference type="EMBL" id="OZM70357.1"/>
    </source>
</evidence>
<dbReference type="RefSeq" id="WP_094865652.1">
    <property type="nucleotide sequence ID" value="NZ_NKYE01000021.1"/>
</dbReference>
<dbReference type="InterPro" id="IPR027417">
    <property type="entry name" value="P-loop_NTPase"/>
</dbReference>
<reference evidence="11 12" key="1">
    <citation type="submission" date="2017-07" db="EMBL/GenBank/DDBJ databases">
        <title>Amycolatopsis antarcticus sp. nov., isolated from the surface of an Antarcticus brown macroalga.</title>
        <authorList>
            <person name="Wang J."/>
            <person name="Leiva S."/>
            <person name="Huang J."/>
            <person name="Huang Y."/>
        </authorList>
    </citation>
    <scope>NUCLEOTIDE SEQUENCE [LARGE SCALE GENOMIC DNA]</scope>
    <source>
        <strain evidence="11 12">AU-G6</strain>
    </source>
</reference>
<dbReference type="Gene3D" id="3.40.50.300">
    <property type="entry name" value="P-loop containing nucleotide triphosphate hydrolases"/>
    <property type="match status" value="1"/>
</dbReference>
<keyword evidence="6" id="KW-0547">Nucleotide-binding</keyword>
<keyword evidence="12" id="KW-1185">Reference proteome</keyword>
<evidence type="ECO:0000313" key="12">
    <source>
        <dbReference type="Proteomes" id="UP000242444"/>
    </source>
</evidence>
<name>A0A263CY62_9PSEU</name>
<gene>
    <name evidence="11" type="ORF">CFN78_25900</name>
</gene>
<accession>A0A263CY62</accession>
<evidence type="ECO:0000259" key="10">
    <source>
        <dbReference type="PROSITE" id="PS50893"/>
    </source>
</evidence>
<comment type="similarity">
    <text evidence="2">Belongs to the ABC transporter superfamily.</text>
</comment>
<evidence type="ECO:0000256" key="7">
    <source>
        <dbReference type="ARBA" id="ARBA00022840"/>
    </source>
</evidence>
<dbReference type="InParanoid" id="A0A263CY62"/>
<evidence type="ECO:0000256" key="8">
    <source>
        <dbReference type="ARBA" id="ARBA00022967"/>
    </source>
</evidence>
<dbReference type="PANTHER" id="PTHR43297:SF14">
    <property type="entry name" value="ATPASE AAA-TYPE CORE DOMAIN-CONTAINING PROTEIN"/>
    <property type="match status" value="1"/>
</dbReference>
<keyword evidence="3" id="KW-0813">Transport</keyword>
<dbReference type="EMBL" id="NKYE01000021">
    <property type="protein sequence ID" value="OZM70357.1"/>
    <property type="molecule type" value="Genomic_DNA"/>
</dbReference>
<evidence type="ECO:0000256" key="1">
    <source>
        <dbReference type="ARBA" id="ARBA00004202"/>
    </source>
</evidence>
<comment type="subcellular location">
    <subcellularLocation>
        <location evidence="1">Cell membrane</location>
        <topology evidence="1">Peripheral membrane protein</topology>
    </subcellularLocation>
</comment>
<feature type="domain" description="ABC transporter" evidence="10">
    <location>
        <begin position="4"/>
        <end position="243"/>
    </location>
</feature>
<proteinExistence type="inferred from homology"/>
<dbReference type="SUPFAM" id="SSF52540">
    <property type="entry name" value="P-loop containing nucleoside triphosphate hydrolases"/>
    <property type="match status" value="1"/>
</dbReference>
<evidence type="ECO:0000256" key="6">
    <source>
        <dbReference type="ARBA" id="ARBA00022741"/>
    </source>
</evidence>
<dbReference type="SMART" id="SM00382">
    <property type="entry name" value="AAA"/>
    <property type="match status" value="1"/>
</dbReference>
<dbReference type="InterPro" id="IPR003593">
    <property type="entry name" value="AAA+_ATPase"/>
</dbReference>
<keyword evidence="7 11" id="KW-0067">ATP-binding</keyword>
<dbReference type="AlphaFoldDB" id="A0A263CY62"/>
<keyword evidence="8" id="KW-1278">Translocase</keyword>
<evidence type="ECO:0000256" key="3">
    <source>
        <dbReference type="ARBA" id="ARBA00022448"/>
    </source>
</evidence>
<evidence type="ECO:0000256" key="2">
    <source>
        <dbReference type="ARBA" id="ARBA00005417"/>
    </source>
</evidence>
<evidence type="ECO:0000256" key="5">
    <source>
        <dbReference type="ARBA" id="ARBA00022519"/>
    </source>
</evidence>
<dbReference type="GO" id="GO:0016887">
    <property type="term" value="F:ATP hydrolysis activity"/>
    <property type="evidence" value="ECO:0007669"/>
    <property type="project" value="InterPro"/>
</dbReference>
<dbReference type="GO" id="GO:0005524">
    <property type="term" value="F:ATP binding"/>
    <property type="evidence" value="ECO:0007669"/>
    <property type="project" value="UniProtKB-KW"/>
</dbReference>
<protein>
    <submittedName>
        <fullName evidence="11">ABC transporter ATP-binding protein</fullName>
    </submittedName>
</protein>